<dbReference type="Proteomes" id="UP000317728">
    <property type="component" value="Chromosome"/>
</dbReference>
<accession>A0AB73U6L1</accession>
<protein>
    <submittedName>
        <fullName evidence="1">Uncharacterized protein</fullName>
    </submittedName>
</protein>
<reference evidence="1 2" key="1">
    <citation type="submission" date="2019-06" db="EMBL/GenBank/DDBJ databases">
        <title>Whole geneome sequnce of Mycobacteroides chelonae M77 isolated from bovine milk from Meghalaya, India.</title>
        <authorList>
            <person name="Vise E."/>
            <person name="Das S."/>
            <person name="Garg A."/>
            <person name="Ghatak S."/>
            <person name="Shakuntala I."/>
            <person name="Milton A.A.P."/>
            <person name="Karam A."/>
            <person name="Sanjukta R."/>
            <person name="Puro K."/>
            <person name="Sen A."/>
        </authorList>
    </citation>
    <scope>NUCLEOTIDE SEQUENCE [LARGE SCALE GENOMIC DNA]</scope>
    <source>
        <strain evidence="1 2">M77</strain>
    </source>
</reference>
<organism evidence="1 2">
    <name type="scientific">Mycobacteroides chelonae</name>
    <name type="common">Mycobacterium chelonae</name>
    <dbReference type="NCBI Taxonomy" id="1774"/>
    <lineage>
        <taxon>Bacteria</taxon>
        <taxon>Bacillati</taxon>
        <taxon>Actinomycetota</taxon>
        <taxon>Actinomycetes</taxon>
        <taxon>Mycobacteriales</taxon>
        <taxon>Mycobacteriaceae</taxon>
        <taxon>Mycobacteroides</taxon>
    </lineage>
</organism>
<proteinExistence type="predicted"/>
<dbReference type="AlphaFoldDB" id="A0AB73U6L1"/>
<gene>
    <name evidence="1" type="ORF">FJK96_17940</name>
</gene>
<sequence length="66" mass="7023">MMASEAPNAVAPTAVVQTVIRVAASATDQPSSLSGVETMSFIARPYLVVLRAQYARSRSRRGDLTV</sequence>
<evidence type="ECO:0000313" key="1">
    <source>
        <dbReference type="EMBL" id="QDF71848.1"/>
    </source>
</evidence>
<dbReference type="EMBL" id="CP041150">
    <property type="protein sequence ID" value="QDF71848.1"/>
    <property type="molecule type" value="Genomic_DNA"/>
</dbReference>
<evidence type="ECO:0000313" key="2">
    <source>
        <dbReference type="Proteomes" id="UP000317728"/>
    </source>
</evidence>
<name>A0AB73U6L1_MYCCH</name>